<accession>A0A4C1U6Q3</accession>
<name>A0A4C1U6Q3_EUMVA</name>
<evidence type="ECO:0000256" key="1">
    <source>
        <dbReference type="SAM" id="SignalP"/>
    </source>
</evidence>
<evidence type="ECO:0000313" key="2">
    <source>
        <dbReference type="EMBL" id="GBP22052.1"/>
    </source>
</evidence>
<gene>
    <name evidence="2" type="ORF">EVAR_18693_1</name>
</gene>
<protein>
    <submittedName>
        <fullName evidence="2">Uncharacterized protein</fullName>
    </submittedName>
</protein>
<organism evidence="2 3">
    <name type="scientific">Eumeta variegata</name>
    <name type="common">Bagworm moth</name>
    <name type="synonym">Eumeta japonica</name>
    <dbReference type="NCBI Taxonomy" id="151549"/>
    <lineage>
        <taxon>Eukaryota</taxon>
        <taxon>Metazoa</taxon>
        <taxon>Ecdysozoa</taxon>
        <taxon>Arthropoda</taxon>
        <taxon>Hexapoda</taxon>
        <taxon>Insecta</taxon>
        <taxon>Pterygota</taxon>
        <taxon>Neoptera</taxon>
        <taxon>Endopterygota</taxon>
        <taxon>Lepidoptera</taxon>
        <taxon>Glossata</taxon>
        <taxon>Ditrysia</taxon>
        <taxon>Tineoidea</taxon>
        <taxon>Psychidae</taxon>
        <taxon>Oiketicinae</taxon>
        <taxon>Eumeta</taxon>
    </lineage>
</organism>
<dbReference type="EMBL" id="BGZK01000135">
    <property type="protein sequence ID" value="GBP22052.1"/>
    <property type="molecule type" value="Genomic_DNA"/>
</dbReference>
<feature type="chain" id="PRO_5020028170" evidence="1">
    <location>
        <begin position="26"/>
        <end position="142"/>
    </location>
</feature>
<comment type="caution">
    <text evidence="2">The sequence shown here is derived from an EMBL/GenBank/DDBJ whole genome shotgun (WGS) entry which is preliminary data.</text>
</comment>
<proteinExistence type="predicted"/>
<feature type="signal peptide" evidence="1">
    <location>
        <begin position="1"/>
        <end position="25"/>
    </location>
</feature>
<keyword evidence="1" id="KW-0732">Signal</keyword>
<reference evidence="2 3" key="1">
    <citation type="journal article" date="2019" name="Commun. Biol.">
        <title>The bagworm genome reveals a unique fibroin gene that provides high tensile strength.</title>
        <authorList>
            <person name="Kono N."/>
            <person name="Nakamura H."/>
            <person name="Ohtoshi R."/>
            <person name="Tomita M."/>
            <person name="Numata K."/>
            <person name="Arakawa K."/>
        </authorList>
    </citation>
    <scope>NUCLEOTIDE SEQUENCE [LARGE SCALE GENOMIC DNA]</scope>
</reference>
<dbReference type="AlphaFoldDB" id="A0A4C1U6Q3"/>
<keyword evidence="3" id="KW-1185">Reference proteome</keyword>
<evidence type="ECO:0000313" key="3">
    <source>
        <dbReference type="Proteomes" id="UP000299102"/>
    </source>
</evidence>
<sequence>MAIANCILQFELLQLFLVAAPAVAAAGSRGPAFTSSIFFPAVNGPLCPYIEVSYILRAPPLEGPPRGDGGAGGARIEWTKLPPCFTGFVTSFNTLRWKPIGEHLGNPSKIYDDDYRPSQTVACNLCQVVRPVLWDIFATLQL</sequence>
<dbReference type="Proteomes" id="UP000299102">
    <property type="component" value="Unassembled WGS sequence"/>
</dbReference>